<evidence type="ECO:0000313" key="6">
    <source>
        <dbReference type="EMBL" id="KAL1595338.1"/>
    </source>
</evidence>
<evidence type="ECO:0000256" key="3">
    <source>
        <dbReference type="ARBA" id="ARBA00022989"/>
    </source>
</evidence>
<keyword evidence="2 5" id="KW-0812">Transmembrane</keyword>
<evidence type="ECO:0008006" key="8">
    <source>
        <dbReference type="Google" id="ProtNLM"/>
    </source>
</evidence>
<keyword evidence="3 5" id="KW-1133">Transmembrane helix</keyword>
<feature type="transmembrane region" description="Helical" evidence="5">
    <location>
        <begin position="220"/>
        <end position="245"/>
    </location>
</feature>
<dbReference type="InterPro" id="IPR011701">
    <property type="entry name" value="MFS"/>
</dbReference>
<evidence type="ECO:0000313" key="7">
    <source>
        <dbReference type="Proteomes" id="UP001521785"/>
    </source>
</evidence>
<feature type="transmembrane region" description="Helical" evidence="5">
    <location>
        <begin position="44"/>
        <end position="65"/>
    </location>
</feature>
<keyword evidence="4 5" id="KW-0472">Membrane</keyword>
<dbReference type="SUPFAM" id="SSF103473">
    <property type="entry name" value="MFS general substrate transporter"/>
    <property type="match status" value="1"/>
</dbReference>
<reference evidence="6 7" key="1">
    <citation type="submission" date="2024-02" db="EMBL/GenBank/DDBJ databases">
        <title>De novo assembly and annotation of 12 fungi associated with fruit tree decline syndrome in Ontario, Canada.</title>
        <authorList>
            <person name="Sulman M."/>
            <person name="Ellouze W."/>
            <person name="Ilyukhin E."/>
        </authorList>
    </citation>
    <scope>NUCLEOTIDE SEQUENCE [LARGE SCALE GENOMIC DNA]</scope>
    <source>
        <strain evidence="6 7">M42-189</strain>
    </source>
</reference>
<dbReference type="PANTHER" id="PTHR23502">
    <property type="entry name" value="MAJOR FACILITATOR SUPERFAMILY"/>
    <property type="match status" value="1"/>
</dbReference>
<evidence type="ECO:0000256" key="5">
    <source>
        <dbReference type="SAM" id="Phobius"/>
    </source>
</evidence>
<name>A0ABR3QTK1_9PLEO</name>
<feature type="transmembrane region" description="Helical" evidence="5">
    <location>
        <begin position="257"/>
        <end position="278"/>
    </location>
</feature>
<gene>
    <name evidence="6" type="ORF">SLS60_010029</name>
</gene>
<comment type="caution">
    <text evidence="6">The sequence shown here is derived from an EMBL/GenBank/DDBJ whole genome shotgun (WGS) entry which is preliminary data.</text>
</comment>
<accession>A0ABR3QTK1</accession>
<dbReference type="InterPro" id="IPR036259">
    <property type="entry name" value="MFS_trans_sf"/>
</dbReference>
<feature type="transmembrane region" description="Helical" evidence="5">
    <location>
        <begin position="323"/>
        <end position="344"/>
    </location>
</feature>
<feature type="transmembrane region" description="Helical" evidence="5">
    <location>
        <begin position="177"/>
        <end position="200"/>
    </location>
</feature>
<evidence type="ECO:0000256" key="1">
    <source>
        <dbReference type="ARBA" id="ARBA00004141"/>
    </source>
</evidence>
<evidence type="ECO:0000256" key="4">
    <source>
        <dbReference type="ARBA" id="ARBA00023136"/>
    </source>
</evidence>
<feature type="transmembrane region" description="Helical" evidence="5">
    <location>
        <begin position="284"/>
        <end position="311"/>
    </location>
</feature>
<sequence length="390" mass="42980">MFWVPLAVKFGKRASLLTSIVMLFAVLIWTAKEPSFSGLLAARCLSGYTLLIASATAIGPLLASFITEYSPGSWRDYIWVCAALAGANAIAIFLFYPESNFNRARDSPHVVSIEGQQVANKGTEKGEVTRTDTLSWHHVNVVQKPWTKIWTSFITVDPDVNIVRVFFEPTFTLGRPAVLYAVFVFGTSLAAQIIMIFAFPSFLMAPPYLFSSSGVGLMQIAAIIGFAVACYGGGFATDLITAAVIRRQHGDVYPEQRLVALLPAFYIAPAGCILAAFACSQKLHWLAIAFGFGMCSFGTIFAPNIAITYVVECYPQTASECLVTINVFKNLVAFLFLYTAVDWIADEGWIQVYMIMFMLVSLAMILAIPFYFFGRKWRGDEGGSTRHNVR</sequence>
<dbReference type="Proteomes" id="UP001521785">
    <property type="component" value="Unassembled WGS sequence"/>
</dbReference>
<dbReference type="Gene3D" id="1.20.1250.20">
    <property type="entry name" value="MFS general substrate transporter like domains"/>
    <property type="match status" value="1"/>
</dbReference>
<feature type="transmembrane region" description="Helical" evidence="5">
    <location>
        <begin position="77"/>
        <end position="96"/>
    </location>
</feature>
<feature type="transmembrane region" description="Helical" evidence="5">
    <location>
        <begin position="14"/>
        <end position="32"/>
    </location>
</feature>
<proteinExistence type="predicted"/>
<keyword evidence="7" id="KW-1185">Reference proteome</keyword>
<organism evidence="6 7">
    <name type="scientific">Paraconiothyrium brasiliense</name>
    <dbReference type="NCBI Taxonomy" id="300254"/>
    <lineage>
        <taxon>Eukaryota</taxon>
        <taxon>Fungi</taxon>
        <taxon>Dikarya</taxon>
        <taxon>Ascomycota</taxon>
        <taxon>Pezizomycotina</taxon>
        <taxon>Dothideomycetes</taxon>
        <taxon>Pleosporomycetidae</taxon>
        <taxon>Pleosporales</taxon>
        <taxon>Massarineae</taxon>
        <taxon>Didymosphaeriaceae</taxon>
        <taxon>Paraconiothyrium</taxon>
    </lineage>
</organism>
<feature type="transmembrane region" description="Helical" evidence="5">
    <location>
        <begin position="350"/>
        <end position="373"/>
    </location>
</feature>
<protein>
    <recommendedName>
        <fullName evidence="8">MFS transporter</fullName>
    </recommendedName>
</protein>
<dbReference type="EMBL" id="JAKJXO020000016">
    <property type="protein sequence ID" value="KAL1595338.1"/>
    <property type="molecule type" value="Genomic_DNA"/>
</dbReference>
<evidence type="ECO:0000256" key="2">
    <source>
        <dbReference type="ARBA" id="ARBA00022692"/>
    </source>
</evidence>
<comment type="subcellular location">
    <subcellularLocation>
        <location evidence="1">Membrane</location>
        <topology evidence="1">Multi-pass membrane protein</topology>
    </subcellularLocation>
</comment>
<dbReference type="PANTHER" id="PTHR23502:SF181">
    <property type="entry name" value="MAJOR FACILITATOR SUPERFAMILY (MFS) PROFILE DOMAIN-CONTAINING PROTEIN"/>
    <property type="match status" value="1"/>
</dbReference>
<dbReference type="Pfam" id="PF07690">
    <property type="entry name" value="MFS_1"/>
    <property type="match status" value="1"/>
</dbReference>